<keyword evidence="1" id="KW-0812">Transmembrane</keyword>
<comment type="caution">
    <text evidence="2">The sequence shown here is derived from an EMBL/GenBank/DDBJ whole genome shotgun (WGS) entry which is preliminary data.</text>
</comment>
<dbReference type="Proteomes" id="UP000886653">
    <property type="component" value="Unassembled WGS sequence"/>
</dbReference>
<keyword evidence="3" id="KW-1185">Reference proteome</keyword>
<name>A0A9P6NIX3_9BASI</name>
<evidence type="ECO:0000256" key="1">
    <source>
        <dbReference type="SAM" id="Phobius"/>
    </source>
</evidence>
<proteinExistence type="predicted"/>
<gene>
    <name evidence="2" type="ORF">CROQUDRAFT_626107</name>
</gene>
<dbReference type="EMBL" id="MU167296">
    <property type="protein sequence ID" value="KAG0144406.1"/>
    <property type="molecule type" value="Genomic_DNA"/>
</dbReference>
<protein>
    <submittedName>
        <fullName evidence="2">Uncharacterized protein</fullName>
    </submittedName>
</protein>
<keyword evidence="1" id="KW-0472">Membrane</keyword>
<evidence type="ECO:0000313" key="3">
    <source>
        <dbReference type="Proteomes" id="UP000886653"/>
    </source>
</evidence>
<reference evidence="2" key="1">
    <citation type="submission" date="2013-11" db="EMBL/GenBank/DDBJ databases">
        <title>Genome sequence of the fusiform rust pathogen reveals effectors for host alternation and coevolution with pine.</title>
        <authorList>
            <consortium name="DOE Joint Genome Institute"/>
            <person name="Smith K."/>
            <person name="Pendleton A."/>
            <person name="Kubisiak T."/>
            <person name="Anderson C."/>
            <person name="Salamov A."/>
            <person name="Aerts A."/>
            <person name="Riley R."/>
            <person name="Clum A."/>
            <person name="Lindquist E."/>
            <person name="Ence D."/>
            <person name="Campbell M."/>
            <person name="Kronenberg Z."/>
            <person name="Feau N."/>
            <person name="Dhillon B."/>
            <person name="Hamelin R."/>
            <person name="Burleigh J."/>
            <person name="Smith J."/>
            <person name="Yandell M."/>
            <person name="Nelson C."/>
            <person name="Grigoriev I."/>
            <person name="Davis J."/>
        </authorList>
    </citation>
    <scope>NUCLEOTIDE SEQUENCE</scope>
    <source>
        <strain evidence="2">G11</strain>
    </source>
</reference>
<organism evidence="2 3">
    <name type="scientific">Cronartium quercuum f. sp. fusiforme G11</name>
    <dbReference type="NCBI Taxonomy" id="708437"/>
    <lineage>
        <taxon>Eukaryota</taxon>
        <taxon>Fungi</taxon>
        <taxon>Dikarya</taxon>
        <taxon>Basidiomycota</taxon>
        <taxon>Pucciniomycotina</taxon>
        <taxon>Pucciniomycetes</taxon>
        <taxon>Pucciniales</taxon>
        <taxon>Coleosporiaceae</taxon>
        <taxon>Cronartium</taxon>
    </lineage>
</organism>
<evidence type="ECO:0000313" key="2">
    <source>
        <dbReference type="EMBL" id="KAG0144406.1"/>
    </source>
</evidence>
<feature type="transmembrane region" description="Helical" evidence="1">
    <location>
        <begin position="74"/>
        <end position="93"/>
    </location>
</feature>
<dbReference type="AlphaFoldDB" id="A0A9P6NIX3"/>
<accession>A0A9P6NIX3</accession>
<keyword evidence="1" id="KW-1133">Transmembrane helix</keyword>
<sequence>MLNVSRDIQSARIQYLAFSNDQDFNLIDLKEFRPERSTRYCPKQINPINSLSVILYMLRSSHPFSFLIFGKRKYVPFFFFFFCLFGKPLYQYLKKWLFSPSLLYFFSLDQLSSREGLPIQFNSIQFIPYLTEPSIRSESKNRYI</sequence>